<evidence type="ECO:0000313" key="1">
    <source>
        <dbReference type="EMBL" id="SDN05820.1"/>
    </source>
</evidence>
<dbReference type="RefSeq" id="WP_157243777.1">
    <property type="nucleotide sequence ID" value="NZ_FNGM01000025.1"/>
</dbReference>
<evidence type="ECO:0000313" key="2">
    <source>
        <dbReference type="Proteomes" id="UP000182783"/>
    </source>
</evidence>
<organism evidence="1 2">
    <name type="scientific">Paenibacillus jilunlii</name>
    <dbReference type="NCBI Taxonomy" id="682956"/>
    <lineage>
        <taxon>Bacteria</taxon>
        <taxon>Bacillati</taxon>
        <taxon>Bacillota</taxon>
        <taxon>Bacilli</taxon>
        <taxon>Bacillales</taxon>
        <taxon>Paenibacillaceae</taxon>
        <taxon>Paenibacillus</taxon>
    </lineage>
</organism>
<protein>
    <submittedName>
        <fullName evidence="1">Uncharacterized protein</fullName>
    </submittedName>
</protein>
<name>A0A1G9YA14_9BACL</name>
<gene>
    <name evidence="1" type="ORF">SAMN05216191_12562</name>
</gene>
<dbReference type="AlphaFoldDB" id="A0A1G9YA14"/>
<dbReference type="EMBL" id="FNGM01000025">
    <property type="protein sequence ID" value="SDN05820.1"/>
    <property type="molecule type" value="Genomic_DNA"/>
</dbReference>
<dbReference type="Proteomes" id="UP000182783">
    <property type="component" value="Unassembled WGS sequence"/>
</dbReference>
<sequence length="55" mass="5969">MPESLTRTSRMSDGSGVTGHWKVYVTTEVGHKIDISVEAGQPLGKSRNRQSLPVS</sequence>
<proteinExistence type="predicted"/>
<accession>A0A1G9YA14</accession>
<reference evidence="1 2" key="1">
    <citation type="submission" date="2016-10" db="EMBL/GenBank/DDBJ databases">
        <authorList>
            <person name="de Groot N.N."/>
        </authorList>
    </citation>
    <scope>NUCLEOTIDE SEQUENCE [LARGE SCALE GENOMIC DNA]</scope>
    <source>
        <strain evidence="1 2">CGMCC 1.10239</strain>
    </source>
</reference>